<name>H5Y483_9FIRM</name>
<dbReference type="Gene3D" id="3.40.630.30">
    <property type="match status" value="1"/>
</dbReference>
<dbReference type="OrthoDB" id="9805924at2"/>
<proteinExistence type="predicted"/>
<evidence type="ECO:0000313" key="4">
    <source>
        <dbReference type="EMBL" id="EHQ89764.1"/>
    </source>
</evidence>
<keyword evidence="2 4" id="KW-0012">Acyltransferase</keyword>
<keyword evidence="5" id="KW-1185">Reference proteome</keyword>
<dbReference type="PANTHER" id="PTHR10545:SF29">
    <property type="entry name" value="GH14572P-RELATED"/>
    <property type="match status" value="1"/>
</dbReference>
<dbReference type="PROSITE" id="PS51186">
    <property type="entry name" value="GNAT"/>
    <property type="match status" value="1"/>
</dbReference>
<gene>
    <name evidence="4" type="ORF">DesyoDRAFT_2709</name>
</gene>
<evidence type="ECO:0000313" key="5">
    <source>
        <dbReference type="Proteomes" id="UP000005104"/>
    </source>
</evidence>
<reference evidence="4 5" key="1">
    <citation type="submission" date="2011-11" db="EMBL/GenBank/DDBJ databases">
        <title>The Noncontiguous Finished genome of Desulfosporosinus youngiae DSM 17734.</title>
        <authorList>
            <consortium name="US DOE Joint Genome Institute (JGI-PGF)"/>
            <person name="Lucas S."/>
            <person name="Han J."/>
            <person name="Lapidus A."/>
            <person name="Cheng J.-F."/>
            <person name="Goodwin L."/>
            <person name="Pitluck S."/>
            <person name="Peters L."/>
            <person name="Ovchinnikova G."/>
            <person name="Lu M."/>
            <person name="Land M.L."/>
            <person name="Hauser L."/>
            <person name="Pester M."/>
            <person name="Spring S."/>
            <person name="Ollivier B."/>
            <person name="Rattei T."/>
            <person name="Klenk H.-P."/>
            <person name="Wagner M."/>
            <person name="Loy A."/>
            <person name="Woyke T.J."/>
        </authorList>
    </citation>
    <scope>NUCLEOTIDE SEQUENCE [LARGE SCALE GENOMIC DNA]</scope>
    <source>
        <strain evidence="4 5">DSM 17734</strain>
    </source>
</reference>
<evidence type="ECO:0000256" key="1">
    <source>
        <dbReference type="ARBA" id="ARBA00022679"/>
    </source>
</evidence>
<dbReference type="EMBL" id="CM001441">
    <property type="protein sequence ID" value="EHQ89764.1"/>
    <property type="molecule type" value="Genomic_DNA"/>
</dbReference>
<dbReference type="PANTHER" id="PTHR10545">
    <property type="entry name" value="DIAMINE N-ACETYLTRANSFERASE"/>
    <property type="match status" value="1"/>
</dbReference>
<dbReference type="SUPFAM" id="SSF55729">
    <property type="entry name" value="Acyl-CoA N-acyltransferases (Nat)"/>
    <property type="match status" value="1"/>
</dbReference>
<dbReference type="InterPro" id="IPR000182">
    <property type="entry name" value="GNAT_dom"/>
</dbReference>
<dbReference type="GO" id="GO:0008080">
    <property type="term" value="F:N-acetyltransferase activity"/>
    <property type="evidence" value="ECO:0007669"/>
    <property type="project" value="TreeGrafter"/>
</dbReference>
<organism evidence="4 5">
    <name type="scientific">Desulfosporosinus youngiae DSM 17734</name>
    <dbReference type="NCBI Taxonomy" id="768710"/>
    <lineage>
        <taxon>Bacteria</taxon>
        <taxon>Bacillati</taxon>
        <taxon>Bacillota</taxon>
        <taxon>Clostridia</taxon>
        <taxon>Eubacteriales</taxon>
        <taxon>Desulfitobacteriaceae</taxon>
        <taxon>Desulfosporosinus</taxon>
    </lineage>
</organism>
<dbReference type="InterPro" id="IPR051016">
    <property type="entry name" value="Diverse_Substrate_AcTransf"/>
</dbReference>
<evidence type="ECO:0000259" key="3">
    <source>
        <dbReference type="PROSITE" id="PS51186"/>
    </source>
</evidence>
<dbReference type="AlphaFoldDB" id="H5Y483"/>
<feature type="domain" description="N-acetyltransferase" evidence="3">
    <location>
        <begin position="3"/>
        <end position="158"/>
    </location>
</feature>
<dbReference type="HOGENOM" id="CLU_013985_36_1_9"/>
<dbReference type="eggNOG" id="COG0456">
    <property type="taxonomic scope" value="Bacteria"/>
</dbReference>
<dbReference type="STRING" id="768710.DesyoDRAFT_2709"/>
<dbReference type="Proteomes" id="UP000005104">
    <property type="component" value="Chromosome"/>
</dbReference>
<dbReference type="InterPro" id="IPR016181">
    <property type="entry name" value="Acyl_CoA_acyltransferase"/>
</dbReference>
<dbReference type="RefSeq" id="WP_007783784.1">
    <property type="nucleotide sequence ID" value="NZ_CM001441.1"/>
</dbReference>
<evidence type="ECO:0000256" key="2">
    <source>
        <dbReference type="ARBA" id="ARBA00023315"/>
    </source>
</evidence>
<keyword evidence="1 4" id="KW-0808">Transferase</keyword>
<dbReference type="Pfam" id="PF00583">
    <property type="entry name" value="Acetyltransf_1"/>
    <property type="match status" value="1"/>
</dbReference>
<protein>
    <submittedName>
        <fullName evidence="4">Sortase-like acyltransferase</fullName>
    </submittedName>
</protein>
<sequence length="158" mass="18642">MEIIIREALIEDYEGLCKVYVELDEHHRLSHPELFVKPADFARAKEYISEIIDDHDKAIFVALVESKIIGFAECNILKSSNFPVFKKREWIQLDSIVVKKDHQNCKIASLLLTKVKDWAKFKEINRIELKVYSFNRSAIEFYNQKGFKELNKTMYLNL</sequence>
<dbReference type="CDD" id="cd04301">
    <property type="entry name" value="NAT_SF"/>
    <property type="match status" value="1"/>
</dbReference>
<accession>H5Y483</accession>